<protein>
    <submittedName>
        <fullName evidence="2">Uncharacterized protein</fullName>
    </submittedName>
</protein>
<reference evidence="2 3" key="1">
    <citation type="submission" date="2016-10" db="EMBL/GenBank/DDBJ databases">
        <authorList>
            <person name="de Groot N.N."/>
        </authorList>
    </citation>
    <scope>NUCLEOTIDE SEQUENCE [LARGE SCALE GENOMIC DNA]</scope>
    <source>
        <strain evidence="2 3">DSM 26000</strain>
    </source>
</reference>
<accession>A0A1I3FS59</accession>
<evidence type="ECO:0000256" key="1">
    <source>
        <dbReference type="SAM" id="Phobius"/>
    </source>
</evidence>
<name>A0A1I3FS59_9FLAO</name>
<feature type="transmembrane region" description="Helical" evidence="1">
    <location>
        <begin position="7"/>
        <end position="24"/>
    </location>
</feature>
<dbReference type="AlphaFoldDB" id="A0A1I3FS59"/>
<evidence type="ECO:0000313" key="3">
    <source>
        <dbReference type="Proteomes" id="UP000198931"/>
    </source>
</evidence>
<organism evidence="2 3">
    <name type="scientific">Halpernia frigidisoli</name>
    <dbReference type="NCBI Taxonomy" id="1125876"/>
    <lineage>
        <taxon>Bacteria</taxon>
        <taxon>Pseudomonadati</taxon>
        <taxon>Bacteroidota</taxon>
        <taxon>Flavobacteriia</taxon>
        <taxon>Flavobacteriales</taxon>
        <taxon>Weeksellaceae</taxon>
        <taxon>Chryseobacterium group</taxon>
        <taxon>Halpernia</taxon>
    </lineage>
</organism>
<keyword evidence="1" id="KW-0472">Membrane</keyword>
<dbReference type="Proteomes" id="UP000198931">
    <property type="component" value="Unassembled WGS sequence"/>
</dbReference>
<proteinExistence type="predicted"/>
<gene>
    <name evidence="2" type="ORF">SAMN05443292_1592</name>
</gene>
<keyword evidence="1" id="KW-0812">Transmembrane</keyword>
<feature type="transmembrane region" description="Helical" evidence="1">
    <location>
        <begin position="30"/>
        <end position="51"/>
    </location>
</feature>
<keyword evidence="1" id="KW-1133">Transmembrane helix</keyword>
<evidence type="ECO:0000313" key="2">
    <source>
        <dbReference type="EMBL" id="SFI14055.1"/>
    </source>
</evidence>
<dbReference type="STRING" id="1125876.SAMN05443292_1592"/>
<sequence length="57" mass="6590">MTTRNKILLLSSIFASIIGVLLKLNQYKFFGNVFIAIGTLIWFYLIALVIYKYLKTT</sequence>
<dbReference type="EMBL" id="FOQT01000002">
    <property type="protein sequence ID" value="SFI14055.1"/>
    <property type="molecule type" value="Genomic_DNA"/>
</dbReference>
<keyword evidence="3" id="KW-1185">Reference proteome</keyword>